<evidence type="ECO:0000259" key="1">
    <source>
        <dbReference type="Pfam" id="PF13175"/>
    </source>
</evidence>
<reference evidence="2 3" key="2">
    <citation type="submission" date="2008-11" db="EMBL/GenBank/DDBJ databases">
        <authorList>
            <person name="Fulton L."/>
            <person name="Clifton S."/>
            <person name="Fulton B."/>
            <person name="Xu J."/>
            <person name="Minx P."/>
            <person name="Pepin K.H."/>
            <person name="Johnson M."/>
            <person name="Bhonagiri V."/>
            <person name="Nash W.E."/>
            <person name="Mardis E.R."/>
            <person name="Wilson R.K."/>
        </authorList>
    </citation>
    <scope>NUCLEOTIDE SEQUENCE [LARGE SCALE GENOMIC DNA]</scope>
    <source>
        <strain evidence="2 3">ATCC 43243</strain>
    </source>
</reference>
<dbReference type="Pfam" id="PF13175">
    <property type="entry name" value="AAA_15"/>
    <property type="match status" value="1"/>
</dbReference>
<protein>
    <recommendedName>
        <fullName evidence="1">Endonuclease GajA/Old nuclease/RecF-like AAA domain-containing protein</fullName>
    </recommendedName>
</protein>
<name>B7APL9_9FIRM</name>
<dbReference type="HOGENOM" id="CLU_025425_0_0_9"/>
<evidence type="ECO:0000313" key="3">
    <source>
        <dbReference type="Proteomes" id="UP000003136"/>
    </source>
</evidence>
<dbReference type="InterPro" id="IPR051396">
    <property type="entry name" value="Bact_Antivir_Def_Nuclease"/>
</dbReference>
<dbReference type="Proteomes" id="UP000003136">
    <property type="component" value="Unassembled WGS sequence"/>
</dbReference>
<dbReference type="InterPro" id="IPR041685">
    <property type="entry name" value="AAA_GajA/Old/RecF-like"/>
</dbReference>
<dbReference type="STRING" id="483218.BACPEC_00625"/>
<dbReference type="SUPFAM" id="SSF52540">
    <property type="entry name" value="P-loop containing nucleoside triphosphate hydrolases"/>
    <property type="match status" value="1"/>
</dbReference>
<organism evidence="2 3">
    <name type="scientific">[Bacteroides] pectinophilus ATCC 43243</name>
    <dbReference type="NCBI Taxonomy" id="483218"/>
    <lineage>
        <taxon>Bacteria</taxon>
        <taxon>Bacillati</taxon>
        <taxon>Bacillota</taxon>
        <taxon>Clostridia</taxon>
        <taxon>Eubacteriales</taxon>
    </lineage>
</organism>
<reference evidence="2 3" key="1">
    <citation type="submission" date="2008-11" db="EMBL/GenBank/DDBJ databases">
        <title>Draft genome sequence of Bacteroides pectinophilus (ATCC 43243).</title>
        <authorList>
            <person name="Sudarsanam P."/>
            <person name="Ley R."/>
            <person name="Guruge J."/>
            <person name="Turnbaugh P.J."/>
            <person name="Mahowald M."/>
            <person name="Liep D."/>
            <person name="Gordon J."/>
        </authorList>
    </citation>
    <scope>NUCLEOTIDE SEQUENCE [LARGE SCALE GENOMIC DNA]</scope>
    <source>
        <strain evidence="2 3">ATCC 43243</strain>
    </source>
</reference>
<dbReference type="Gene3D" id="3.40.50.300">
    <property type="entry name" value="P-loop containing nucleotide triphosphate hydrolases"/>
    <property type="match status" value="1"/>
</dbReference>
<gene>
    <name evidence="2" type="ORF">BACPEC_00625</name>
</gene>
<evidence type="ECO:0000313" key="2">
    <source>
        <dbReference type="EMBL" id="EEC58493.1"/>
    </source>
</evidence>
<comment type="caution">
    <text evidence="2">The sequence shown here is derived from an EMBL/GenBank/DDBJ whole genome shotgun (WGS) entry which is preliminary data.</text>
</comment>
<dbReference type="eggNOG" id="COG4637">
    <property type="taxonomic scope" value="Bacteria"/>
</dbReference>
<dbReference type="EMBL" id="ABVQ01000034">
    <property type="protein sequence ID" value="EEC58493.1"/>
    <property type="molecule type" value="Genomic_DNA"/>
</dbReference>
<keyword evidence="3" id="KW-1185">Reference proteome</keyword>
<dbReference type="InterPro" id="IPR027417">
    <property type="entry name" value="P-loop_NTPase"/>
</dbReference>
<dbReference type="PANTHER" id="PTHR43581:SF4">
    <property type="entry name" value="ATP_GTP PHOSPHATASE"/>
    <property type="match status" value="1"/>
</dbReference>
<dbReference type="PANTHER" id="PTHR43581">
    <property type="entry name" value="ATP/GTP PHOSPHATASE"/>
    <property type="match status" value="1"/>
</dbReference>
<feature type="domain" description="Endonuclease GajA/Old nuclease/RecF-like AAA" evidence="1">
    <location>
        <begin position="1"/>
        <end position="339"/>
    </location>
</feature>
<accession>B7APL9</accession>
<dbReference type="AlphaFoldDB" id="B7APL9"/>
<proteinExistence type="predicted"/>
<sequence>MRIGYLHIKNFKSIKDLELTDIDDALILVGRNNSGKSNVLDAVRAVAGDYSVSAEDFHEDVGNIVIDVRLEINEDDLEYLHDNGIVSNYKHYDLWQKDFCEKLPSYCGGILEFQYVYRRDGAVRYRDGVKKNNPFIKMVMPKIYYVDHGRNKTDMLEDINLLYGNNAIAELDTSRCIFDSAKKCNQCFSCIGYINQKKPDELTLAETSRLMQHKLFNINLNALADKLNRNFVKNGAIAEKVRYEIDFDAARQLKINTIINNDARGLEADIQSYGEGLKSIYILSLLETYVETDNIAPYIIIIEEPELFLHPQLQKAAGEIMYRLSRKNQIMFCTHAPVMLFNFTTKQIHQVITDRTGSTILNPSTDIDKILDNLGYTANDLLNVSFVFIVEGKQDRNRLPLLLKKYYSEIVDENGHLNRVAIIATNSCTNIKTHANLKYINSLYLKDAFLMIRDSDGKNPQMLKDQLCGYYRAREHEDTGTIPRVTDRNVLILKYYSFENYFLDPKVMAKIGVIKNEQQFYDILYAKYTEYLYKLKSMRNMQERFKIKIDGPEDIKDNLEKIRIYVRGHNLYDIFYGRYKGDKEPDILTKYIEEAPRETFADILDAIDDFVYFNSHSADVKG</sequence>